<evidence type="ECO:0008006" key="4">
    <source>
        <dbReference type="Google" id="ProtNLM"/>
    </source>
</evidence>
<evidence type="ECO:0000256" key="1">
    <source>
        <dbReference type="SAM" id="Phobius"/>
    </source>
</evidence>
<keyword evidence="1" id="KW-0812">Transmembrane</keyword>
<reference evidence="2 3" key="1">
    <citation type="submission" date="2013-09" db="EMBL/GenBank/DDBJ databases">
        <title>Genome sequencing of Phaeobacter antarcticus sp. nov. SM1211.</title>
        <authorList>
            <person name="Zhang X.-Y."/>
            <person name="Liu C."/>
            <person name="Chen X.-L."/>
            <person name="Xie B.-B."/>
            <person name="Qin Q.-L."/>
            <person name="Rong J.-C."/>
            <person name="Zhang Y.-Z."/>
        </authorList>
    </citation>
    <scope>NUCLEOTIDE SEQUENCE [LARGE SCALE GENOMIC DNA]</scope>
    <source>
        <strain evidence="2 3">SM1211</strain>
    </source>
</reference>
<comment type="caution">
    <text evidence="2">The sequence shown here is derived from an EMBL/GenBank/DDBJ whole genome shotgun (WGS) entry which is preliminary data.</text>
</comment>
<evidence type="ECO:0000313" key="3">
    <source>
        <dbReference type="Proteomes" id="UP000231259"/>
    </source>
</evidence>
<gene>
    <name evidence="2" type="ORF">P775_26625</name>
</gene>
<protein>
    <recommendedName>
        <fullName evidence="4">Tripartite tricarboxylate transporter TctB family protein</fullName>
    </recommendedName>
</protein>
<dbReference type="EMBL" id="AWWI01000181">
    <property type="protein sequence ID" value="PIL14282.1"/>
    <property type="molecule type" value="Genomic_DNA"/>
</dbReference>
<keyword evidence="1" id="KW-0472">Membrane</keyword>
<organism evidence="2 3">
    <name type="scientific">Puniceibacterium antarcticum</name>
    <dbReference type="NCBI Taxonomy" id="1206336"/>
    <lineage>
        <taxon>Bacteria</taxon>
        <taxon>Pseudomonadati</taxon>
        <taxon>Pseudomonadota</taxon>
        <taxon>Alphaproteobacteria</taxon>
        <taxon>Rhodobacterales</taxon>
        <taxon>Paracoccaceae</taxon>
        <taxon>Puniceibacterium</taxon>
    </lineage>
</organism>
<feature type="transmembrane region" description="Helical" evidence="1">
    <location>
        <begin position="28"/>
        <end position="48"/>
    </location>
</feature>
<proteinExistence type="predicted"/>
<sequence length="135" mass="14284">MLGIIMAISGFITWSALSASTKLNNLVVVAPVAAALLLLTVTIVVGALRKPMSAETETHSAVWGDLLLLSGFAAFCFALTYIGFDVATFLFVWAGVVMSGGKGLWQPPLFAAIFTLLLVKGFGSLFPYPMLTLVL</sequence>
<accession>A0A2G8QYD3</accession>
<name>A0A2G8QYD3_9RHOB</name>
<dbReference type="Proteomes" id="UP000231259">
    <property type="component" value="Unassembled WGS sequence"/>
</dbReference>
<feature type="transmembrane region" description="Helical" evidence="1">
    <location>
        <begin position="60"/>
        <end position="84"/>
    </location>
</feature>
<keyword evidence="1" id="KW-1133">Transmembrane helix</keyword>
<feature type="transmembrane region" description="Helical" evidence="1">
    <location>
        <begin position="104"/>
        <end position="126"/>
    </location>
</feature>
<dbReference type="AlphaFoldDB" id="A0A2G8QYD3"/>
<evidence type="ECO:0000313" key="2">
    <source>
        <dbReference type="EMBL" id="PIL14282.1"/>
    </source>
</evidence>
<dbReference type="RefSeq" id="WP_245875861.1">
    <property type="nucleotide sequence ID" value="NZ_AWWI01000181.1"/>
</dbReference>
<keyword evidence="3" id="KW-1185">Reference proteome</keyword>